<dbReference type="OrthoDB" id="2971563at2"/>
<keyword evidence="3" id="KW-1185">Reference proteome</keyword>
<organism evidence="2 3">
    <name type="scientific">Sanguibacter antarcticus</name>
    <dbReference type="NCBI Taxonomy" id="372484"/>
    <lineage>
        <taxon>Bacteria</taxon>
        <taxon>Bacillati</taxon>
        <taxon>Actinomycetota</taxon>
        <taxon>Actinomycetes</taxon>
        <taxon>Micrococcales</taxon>
        <taxon>Sanguibacteraceae</taxon>
        <taxon>Sanguibacter</taxon>
    </lineage>
</organism>
<feature type="domain" description="Metallo-beta-lactamase" evidence="1">
    <location>
        <begin position="32"/>
        <end position="208"/>
    </location>
</feature>
<accession>A0A2A9E354</accession>
<gene>
    <name evidence="2" type="ORF">ATL42_1137</name>
</gene>
<dbReference type="InterPro" id="IPR001279">
    <property type="entry name" value="Metallo-B-lactamas"/>
</dbReference>
<dbReference type="SMART" id="SM00849">
    <property type="entry name" value="Lactamase_B"/>
    <property type="match status" value="1"/>
</dbReference>
<proteinExistence type="predicted"/>
<dbReference type="CDD" id="cd06262">
    <property type="entry name" value="metallo-hydrolase-like_MBL-fold"/>
    <property type="match status" value="1"/>
</dbReference>
<comment type="caution">
    <text evidence="2">The sequence shown here is derived from an EMBL/GenBank/DDBJ whole genome shotgun (WGS) entry which is preliminary data.</text>
</comment>
<evidence type="ECO:0000259" key="1">
    <source>
        <dbReference type="SMART" id="SM00849"/>
    </source>
</evidence>
<dbReference type="InterPro" id="IPR051453">
    <property type="entry name" value="MBL_Glyoxalase_II"/>
</dbReference>
<sequence>MSTPRDTDTAGPTDLTVLDDLEIRTACVGPMSNNAYLLTCRGTGHQLLVDAADDADRLMGLIHEGTGRLDLVVTTHSHRDHHGALATVVGATSSTTAAGADDAAEIPVPTGRLLRHGDTIDVGRVTFDVVALRGHTPGSVSLVYTEPSSVQAAGAVPGRAHVFTGDSLFPGGVGSTRGDHDRFVQLIDDVTERVFDRYRDDTQVYPGHGAGTTLGAERPHLDEWRARGW</sequence>
<protein>
    <submittedName>
        <fullName evidence="2">Glyoxylase-like metal-dependent hydrolase (Beta-lactamase superfamily II)</fullName>
    </submittedName>
</protein>
<evidence type="ECO:0000313" key="2">
    <source>
        <dbReference type="EMBL" id="PFG33274.1"/>
    </source>
</evidence>
<name>A0A2A9E354_9MICO</name>
<dbReference type="GO" id="GO:0016787">
    <property type="term" value="F:hydrolase activity"/>
    <property type="evidence" value="ECO:0007669"/>
    <property type="project" value="UniProtKB-KW"/>
</dbReference>
<evidence type="ECO:0000313" key="3">
    <source>
        <dbReference type="Proteomes" id="UP000225548"/>
    </source>
</evidence>
<reference evidence="2 3" key="1">
    <citation type="submission" date="2017-10" db="EMBL/GenBank/DDBJ databases">
        <title>Sequencing the genomes of 1000 actinobacteria strains.</title>
        <authorList>
            <person name="Klenk H.-P."/>
        </authorList>
    </citation>
    <scope>NUCLEOTIDE SEQUENCE [LARGE SCALE GENOMIC DNA]</scope>
    <source>
        <strain evidence="2 3">DSM 18966</strain>
    </source>
</reference>
<dbReference type="AlphaFoldDB" id="A0A2A9E354"/>
<dbReference type="Proteomes" id="UP000225548">
    <property type="component" value="Unassembled WGS sequence"/>
</dbReference>
<dbReference type="EMBL" id="PDJG01000001">
    <property type="protein sequence ID" value="PFG33274.1"/>
    <property type="molecule type" value="Genomic_DNA"/>
</dbReference>
<dbReference type="PANTHER" id="PTHR46233">
    <property type="entry name" value="HYDROXYACYLGLUTATHIONE HYDROLASE GLOC"/>
    <property type="match status" value="1"/>
</dbReference>
<dbReference type="PANTHER" id="PTHR46233:SF1">
    <property type="entry name" value="CONSERVED PROTEIN"/>
    <property type="match status" value="1"/>
</dbReference>
<dbReference type="RefSeq" id="WP_098454501.1">
    <property type="nucleotide sequence ID" value="NZ_PDJG01000001.1"/>
</dbReference>
<dbReference type="Pfam" id="PF00753">
    <property type="entry name" value="Lactamase_B"/>
    <property type="match status" value="1"/>
</dbReference>
<keyword evidence="2" id="KW-0378">Hydrolase</keyword>
<dbReference type="SUPFAM" id="SSF56281">
    <property type="entry name" value="Metallo-hydrolase/oxidoreductase"/>
    <property type="match status" value="1"/>
</dbReference>
<dbReference type="InterPro" id="IPR036866">
    <property type="entry name" value="RibonucZ/Hydroxyglut_hydro"/>
</dbReference>
<dbReference type="Gene3D" id="3.60.15.10">
    <property type="entry name" value="Ribonuclease Z/Hydroxyacylglutathione hydrolase-like"/>
    <property type="match status" value="1"/>
</dbReference>